<dbReference type="Pfam" id="PF04859">
    <property type="entry name" value="DUF641"/>
    <property type="match status" value="1"/>
</dbReference>
<keyword evidence="1" id="KW-0175">Coiled coil</keyword>
<dbReference type="PANTHER" id="PTHR31161">
    <property type="entry name" value="PROTEIN GRAVITROPIC IN THE LIGHT 1"/>
    <property type="match status" value="1"/>
</dbReference>
<dbReference type="EMBL" id="CP144752">
    <property type="protein sequence ID" value="WVZ88275.1"/>
    <property type="molecule type" value="Genomic_DNA"/>
</dbReference>
<organism evidence="5 6">
    <name type="scientific">Paspalum notatum var. saurae</name>
    <dbReference type="NCBI Taxonomy" id="547442"/>
    <lineage>
        <taxon>Eukaryota</taxon>
        <taxon>Viridiplantae</taxon>
        <taxon>Streptophyta</taxon>
        <taxon>Embryophyta</taxon>
        <taxon>Tracheophyta</taxon>
        <taxon>Spermatophyta</taxon>
        <taxon>Magnoliopsida</taxon>
        <taxon>Liliopsida</taxon>
        <taxon>Poales</taxon>
        <taxon>Poaceae</taxon>
        <taxon>PACMAD clade</taxon>
        <taxon>Panicoideae</taxon>
        <taxon>Andropogonodae</taxon>
        <taxon>Paspaleae</taxon>
        <taxon>Paspalinae</taxon>
        <taxon>Paspalum</taxon>
    </lineage>
</organism>
<sequence>MLVRKQPQQGCDCDAMESSSSSARARPPPPPTTGTTCAVPGLRAGLAKLCSLSKVCAAPPLLPDPDDGDEATTKRGAAAAGAGGRYGYGGYDQRLLLARLFDTVGSLKAAYVRLQRAHVPHYDAARAAAADEAVASELDAAAALHRLCGCGAGVGGVGALVNERWARVQGLEAEARRREAGVGRLRRELERLRRENSRLGRLVVKAAAAAAAASSSAPPAVAPAAVVDQFKAAAGSVRDFAELFAGLLPAASGGGGAVEAEAAVAEQRPSWKRHSLEAHLWRALLGGGGGGEQEEAELELELGAADGGSFDGVMAPRDALDALMRYPRSGLARFCRRSYLAAVPAAAEAAAFRGRLDQRAFVARGGHPRTWFYRAFATAARQAWALRVLVARSGRAAAGGGGACRRVFFYARAGSAFAAGYMESVGAAVGEEEEEGLCVAFTVTPGVKVGEDAVVPARVLLCRRRRREGSVVQVR</sequence>
<dbReference type="InterPro" id="IPR006943">
    <property type="entry name" value="DUF641_pln"/>
</dbReference>
<dbReference type="InterPro" id="IPR056813">
    <property type="entry name" value="GIL1_IRKI_C"/>
</dbReference>
<accession>A0AAQ3UAG1</accession>
<dbReference type="GO" id="GO:0009959">
    <property type="term" value="P:negative gravitropism"/>
    <property type="evidence" value="ECO:0007669"/>
    <property type="project" value="InterPro"/>
</dbReference>
<evidence type="ECO:0000256" key="2">
    <source>
        <dbReference type="SAM" id="MobiDB-lite"/>
    </source>
</evidence>
<name>A0AAQ3UAG1_PASNO</name>
<evidence type="ECO:0000256" key="1">
    <source>
        <dbReference type="SAM" id="Coils"/>
    </source>
</evidence>
<evidence type="ECO:0000313" key="6">
    <source>
        <dbReference type="Proteomes" id="UP001341281"/>
    </source>
</evidence>
<dbReference type="Pfam" id="PF24994">
    <property type="entry name" value="GIL1_IRKI_C"/>
    <property type="match status" value="1"/>
</dbReference>
<feature type="coiled-coil region" evidence="1">
    <location>
        <begin position="175"/>
        <end position="202"/>
    </location>
</feature>
<evidence type="ECO:0008006" key="7">
    <source>
        <dbReference type="Google" id="ProtNLM"/>
    </source>
</evidence>
<dbReference type="GO" id="GO:0009639">
    <property type="term" value="P:response to red or far red light"/>
    <property type="evidence" value="ECO:0007669"/>
    <property type="project" value="InterPro"/>
</dbReference>
<evidence type="ECO:0000313" key="5">
    <source>
        <dbReference type="EMBL" id="WVZ88275.1"/>
    </source>
</evidence>
<feature type="region of interest" description="Disordered" evidence="2">
    <location>
        <begin position="1"/>
        <end position="36"/>
    </location>
</feature>
<dbReference type="AlphaFoldDB" id="A0AAQ3UAG1"/>
<gene>
    <name evidence="5" type="ORF">U9M48_034812</name>
</gene>
<feature type="domain" description="DUF641" evidence="3">
    <location>
        <begin position="95"/>
        <end position="146"/>
    </location>
</feature>
<keyword evidence="6" id="KW-1185">Reference proteome</keyword>
<evidence type="ECO:0000259" key="3">
    <source>
        <dbReference type="Pfam" id="PF04859"/>
    </source>
</evidence>
<evidence type="ECO:0000259" key="4">
    <source>
        <dbReference type="Pfam" id="PF24994"/>
    </source>
</evidence>
<reference evidence="5 6" key="1">
    <citation type="submission" date="2024-02" db="EMBL/GenBank/DDBJ databases">
        <title>High-quality chromosome-scale genome assembly of Pensacola bahiagrass (Paspalum notatum Flugge var. saurae).</title>
        <authorList>
            <person name="Vega J.M."/>
            <person name="Podio M."/>
            <person name="Orjuela J."/>
            <person name="Siena L.A."/>
            <person name="Pessino S.C."/>
            <person name="Combes M.C."/>
            <person name="Mariac C."/>
            <person name="Albertini E."/>
            <person name="Pupilli F."/>
            <person name="Ortiz J.P.A."/>
            <person name="Leblanc O."/>
        </authorList>
    </citation>
    <scope>NUCLEOTIDE SEQUENCE [LARGE SCALE GENOMIC DNA]</scope>
    <source>
        <strain evidence="5">R1</strain>
        <tissue evidence="5">Leaf</tissue>
    </source>
</reference>
<protein>
    <recommendedName>
        <fullName evidence="7">DUF641 domain-containing protein</fullName>
    </recommendedName>
</protein>
<dbReference type="Proteomes" id="UP001341281">
    <property type="component" value="Chromosome 08"/>
</dbReference>
<dbReference type="InterPro" id="IPR040225">
    <property type="entry name" value="GIL1-like"/>
</dbReference>
<proteinExistence type="predicted"/>
<feature type="domain" description="GIL1/IRKI C-terminal" evidence="4">
    <location>
        <begin position="409"/>
        <end position="460"/>
    </location>
</feature>